<feature type="chain" id="PRO_5040345294" evidence="1">
    <location>
        <begin position="23"/>
        <end position="224"/>
    </location>
</feature>
<dbReference type="AlphaFoldDB" id="A0A9P6GNN4"/>
<proteinExistence type="predicted"/>
<feature type="signal peptide" evidence="1">
    <location>
        <begin position="1"/>
        <end position="22"/>
    </location>
</feature>
<reference evidence="2" key="1">
    <citation type="journal article" date="2020" name="Mol. Plant Microbe Interact.">
        <title>Genome Sequence of the Biocontrol Agent Coniothyrium minitans strain Conio (IMI 134523).</title>
        <authorList>
            <person name="Patel D."/>
            <person name="Shittu T.A."/>
            <person name="Baroncelli R."/>
            <person name="Muthumeenakshi S."/>
            <person name="Osborne T.H."/>
            <person name="Janganan T.K."/>
            <person name="Sreenivasaprasad S."/>
        </authorList>
    </citation>
    <scope>NUCLEOTIDE SEQUENCE</scope>
    <source>
        <strain evidence="2">Conio</strain>
    </source>
</reference>
<evidence type="ECO:0000313" key="3">
    <source>
        <dbReference type="Proteomes" id="UP000756921"/>
    </source>
</evidence>
<comment type="caution">
    <text evidence="2">The sequence shown here is derived from an EMBL/GenBank/DDBJ whole genome shotgun (WGS) entry which is preliminary data.</text>
</comment>
<protein>
    <submittedName>
        <fullName evidence="2">Uncharacterized protein</fullName>
    </submittedName>
</protein>
<accession>A0A9P6GNN4</accession>
<sequence length="224" mass="23838">MRLTAPLFALASLTLTLPLTSAVPHAHPQDAVSSVGPIPLPTPSIPADPTISIPLSTSLNVPTTLPTLLPTLSVTGNLSSRSTSTRHHFSHWEPIPIFSSACNCPALSTVAYPCWATDALQRCNFEELHSFVCWTSAARGCPTPTRQCDALYSPTPLTGKHPCDLGQNTGGLDLPGDTTVYMTETSYVTFVPTATATATATAAATPLGRWQDMAWSPEYYGVRK</sequence>
<name>A0A9P6GNN4_9PLEO</name>
<gene>
    <name evidence="2" type="ORF">PMIN01_05499</name>
</gene>
<organism evidence="2 3">
    <name type="scientific">Paraphaeosphaeria minitans</name>
    <dbReference type="NCBI Taxonomy" id="565426"/>
    <lineage>
        <taxon>Eukaryota</taxon>
        <taxon>Fungi</taxon>
        <taxon>Dikarya</taxon>
        <taxon>Ascomycota</taxon>
        <taxon>Pezizomycotina</taxon>
        <taxon>Dothideomycetes</taxon>
        <taxon>Pleosporomycetidae</taxon>
        <taxon>Pleosporales</taxon>
        <taxon>Massarineae</taxon>
        <taxon>Didymosphaeriaceae</taxon>
        <taxon>Paraphaeosphaeria</taxon>
    </lineage>
</organism>
<dbReference type="OrthoDB" id="3692961at2759"/>
<dbReference type="Proteomes" id="UP000756921">
    <property type="component" value="Unassembled WGS sequence"/>
</dbReference>
<dbReference type="EMBL" id="WJXW01000004">
    <property type="protein sequence ID" value="KAF9737720.1"/>
    <property type="molecule type" value="Genomic_DNA"/>
</dbReference>
<keyword evidence="3" id="KW-1185">Reference proteome</keyword>
<evidence type="ECO:0000313" key="2">
    <source>
        <dbReference type="EMBL" id="KAF9737720.1"/>
    </source>
</evidence>
<evidence type="ECO:0000256" key="1">
    <source>
        <dbReference type="SAM" id="SignalP"/>
    </source>
</evidence>
<keyword evidence="1" id="KW-0732">Signal</keyword>